<gene>
    <name evidence="1" type="ordered locus">Halhy_2540</name>
</gene>
<reference key="2">
    <citation type="submission" date="2011-04" db="EMBL/GenBank/DDBJ databases">
        <title>Complete sequence of chromosome of Haliscomenobacter hydrossis DSM 1100.</title>
        <authorList>
            <consortium name="US DOE Joint Genome Institute (JGI-PGF)"/>
            <person name="Lucas S."/>
            <person name="Han J."/>
            <person name="Lapidus A."/>
            <person name="Bruce D."/>
            <person name="Goodwin L."/>
            <person name="Pitluck S."/>
            <person name="Peters L."/>
            <person name="Kyrpides N."/>
            <person name="Mavromatis K."/>
            <person name="Ivanova N."/>
            <person name="Ovchinnikova G."/>
            <person name="Pagani I."/>
            <person name="Daligault H."/>
            <person name="Detter J.C."/>
            <person name="Han C."/>
            <person name="Land M."/>
            <person name="Hauser L."/>
            <person name="Markowitz V."/>
            <person name="Cheng J.-F."/>
            <person name="Hugenholtz P."/>
            <person name="Woyke T."/>
            <person name="Wu D."/>
            <person name="Verbarg S."/>
            <person name="Frueling A."/>
            <person name="Brambilla E."/>
            <person name="Klenk H.-P."/>
            <person name="Eisen J.A."/>
        </authorList>
    </citation>
    <scope>NUCLEOTIDE SEQUENCE</scope>
    <source>
        <strain>DSM 1100</strain>
    </source>
</reference>
<dbReference type="EMBL" id="CP002691">
    <property type="protein sequence ID" value="AEE50413.1"/>
    <property type="molecule type" value="Genomic_DNA"/>
</dbReference>
<dbReference type="KEGG" id="hhy:Halhy_2540"/>
<sequence length="43" mass="5215">MEFGLYLPISFNVLKAIIRYRRVVDMKGINWSNKLNKVKPFWE</sequence>
<accession>F4KYK7</accession>
<keyword evidence="2" id="KW-1185">Reference proteome</keyword>
<evidence type="ECO:0000313" key="1">
    <source>
        <dbReference type="EMBL" id="AEE50413.1"/>
    </source>
</evidence>
<dbReference type="AlphaFoldDB" id="F4KYK7"/>
<protein>
    <submittedName>
        <fullName evidence="1">Uncharacterized protein</fullName>
    </submittedName>
</protein>
<proteinExistence type="predicted"/>
<organism evidence="1 2">
    <name type="scientific">Haliscomenobacter hydrossis (strain ATCC 27775 / DSM 1100 / LMG 10767 / O)</name>
    <dbReference type="NCBI Taxonomy" id="760192"/>
    <lineage>
        <taxon>Bacteria</taxon>
        <taxon>Pseudomonadati</taxon>
        <taxon>Bacteroidota</taxon>
        <taxon>Saprospiria</taxon>
        <taxon>Saprospirales</taxon>
        <taxon>Haliscomenobacteraceae</taxon>
        <taxon>Haliscomenobacter</taxon>
    </lineage>
</organism>
<dbReference type="Proteomes" id="UP000008461">
    <property type="component" value="Chromosome"/>
</dbReference>
<reference evidence="1 2" key="1">
    <citation type="journal article" date="2011" name="Stand. Genomic Sci.">
        <title>Complete genome sequence of Haliscomenobacter hydrossis type strain (O).</title>
        <authorList>
            <consortium name="US DOE Joint Genome Institute (JGI-PGF)"/>
            <person name="Daligault H."/>
            <person name="Lapidus A."/>
            <person name="Zeytun A."/>
            <person name="Nolan M."/>
            <person name="Lucas S."/>
            <person name="Del Rio T.G."/>
            <person name="Tice H."/>
            <person name="Cheng J.F."/>
            <person name="Tapia R."/>
            <person name="Han C."/>
            <person name="Goodwin L."/>
            <person name="Pitluck S."/>
            <person name="Liolios K."/>
            <person name="Pagani I."/>
            <person name="Ivanova N."/>
            <person name="Huntemann M."/>
            <person name="Mavromatis K."/>
            <person name="Mikhailova N."/>
            <person name="Pati A."/>
            <person name="Chen A."/>
            <person name="Palaniappan K."/>
            <person name="Land M."/>
            <person name="Hauser L."/>
            <person name="Brambilla E.M."/>
            <person name="Rohde M."/>
            <person name="Verbarg S."/>
            <person name="Goker M."/>
            <person name="Bristow J."/>
            <person name="Eisen J.A."/>
            <person name="Markowitz V."/>
            <person name="Hugenholtz P."/>
            <person name="Kyrpides N.C."/>
            <person name="Klenk H.P."/>
            <person name="Woyke T."/>
        </authorList>
    </citation>
    <scope>NUCLEOTIDE SEQUENCE [LARGE SCALE GENOMIC DNA]</scope>
    <source>
        <strain evidence="2">ATCC 27775 / DSM 1100 / LMG 10767 / O</strain>
    </source>
</reference>
<dbReference type="HOGENOM" id="CLU_3234342_0_0_10"/>
<evidence type="ECO:0000313" key="2">
    <source>
        <dbReference type="Proteomes" id="UP000008461"/>
    </source>
</evidence>
<name>F4KYK7_HALH1</name>